<comment type="caution">
    <text evidence="9">The sequence shown here is derived from an EMBL/GenBank/DDBJ whole genome shotgun (WGS) entry which is preliminary data.</text>
</comment>
<dbReference type="Proteomes" id="UP000680279">
    <property type="component" value="Unassembled WGS sequence"/>
</dbReference>
<feature type="transmembrane region" description="Helical" evidence="8">
    <location>
        <begin position="266"/>
        <end position="288"/>
    </location>
</feature>
<comment type="similarity">
    <text evidence="2">Belongs to the amino acid-polyamine-organocation (APC) superfamily. Spore germination protein (SGP) (TC 2.A.3.9) family.</text>
</comment>
<name>A0ABQ4K4Q5_9BACI</name>
<feature type="transmembrane region" description="Helical" evidence="8">
    <location>
        <begin position="179"/>
        <end position="203"/>
    </location>
</feature>
<dbReference type="InterPro" id="IPR004761">
    <property type="entry name" value="Spore_GerAB"/>
</dbReference>
<comment type="subcellular location">
    <subcellularLocation>
        <location evidence="1">Membrane</location>
        <topology evidence="1">Multi-pass membrane protein</topology>
    </subcellularLocation>
</comment>
<evidence type="ECO:0000256" key="1">
    <source>
        <dbReference type="ARBA" id="ARBA00004141"/>
    </source>
</evidence>
<evidence type="ECO:0000256" key="6">
    <source>
        <dbReference type="ARBA" id="ARBA00022989"/>
    </source>
</evidence>
<dbReference type="Pfam" id="PF03845">
    <property type="entry name" value="Spore_permease"/>
    <property type="match status" value="1"/>
</dbReference>
<keyword evidence="7 8" id="KW-0472">Membrane</keyword>
<dbReference type="EMBL" id="BOQT01000005">
    <property type="protein sequence ID" value="GIN20723.1"/>
    <property type="molecule type" value="Genomic_DNA"/>
</dbReference>
<evidence type="ECO:0000256" key="4">
    <source>
        <dbReference type="ARBA" id="ARBA00022544"/>
    </source>
</evidence>
<keyword evidence="10" id="KW-1185">Reference proteome</keyword>
<keyword evidence="5 8" id="KW-0812">Transmembrane</keyword>
<feature type="transmembrane region" description="Helical" evidence="8">
    <location>
        <begin position="141"/>
        <end position="159"/>
    </location>
</feature>
<feature type="transmembrane region" description="Helical" evidence="8">
    <location>
        <begin position="215"/>
        <end position="236"/>
    </location>
</feature>
<dbReference type="RefSeq" id="WP_018706993.1">
    <property type="nucleotide sequence ID" value="NZ_BOQT01000005.1"/>
</dbReference>
<feature type="transmembrane region" description="Helical" evidence="8">
    <location>
        <begin position="309"/>
        <end position="327"/>
    </location>
</feature>
<keyword evidence="4" id="KW-0309">Germination</keyword>
<evidence type="ECO:0000256" key="3">
    <source>
        <dbReference type="ARBA" id="ARBA00022448"/>
    </source>
</evidence>
<feature type="transmembrane region" description="Helical" evidence="8">
    <location>
        <begin position="75"/>
        <end position="100"/>
    </location>
</feature>
<accession>A0ABQ4K4Q5</accession>
<feature type="transmembrane region" description="Helical" evidence="8">
    <location>
        <begin position="339"/>
        <end position="359"/>
    </location>
</feature>
<evidence type="ECO:0000256" key="8">
    <source>
        <dbReference type="SAM" id="Phobius"/>
    </source>
</evidence>
<gene>
    <name evidence="9" type="ORF">J1TS3_18570</name>
</gene>
<evidence type="ECO:0000256" key="5">
    <source>
        <dbReference type="ARBA" id="ARBA00022692"/>
    </source>
</evidence>
<keyword evidence="6 8" id="KW-1133">Transmembrane helix</keyword>
<dbReference type="PANTHER" id="PTHR34975:SF2">
    <property type="entry name" value="SPORE GERMINATION PROTEIN A2"/>
    <property type="match status" value="1"/>
</dbReference>
<feature type="transmembrane region" description="Helical" evidence="8">
    <location>
        <begin position="112"/>
        <end position="129"/>
    </location>
</feature>
<evidence type="ECO:0000313" key="10">
    <source>
        <dbReference type="Proteomes" id="UP000680279"/>
    </source>
</evidence>
<evidence type="ECO:0000256" key="7">
    <source>
        <dbReference type="ARBA" id="ARBA00023136"/>
    </source>
</evidence>
<proteinExistence type="inferred from homology"/>
<evidence type="ECO:0008006" key="11">
    <source>
        <dbReference type="Google" id="ProtNLM"/>
    </source>
</evidence>
<protein>
    <recommendedName>
        <fullName evidence="11">MFS transporter permease</fullName>
    </recommendedName>
</protein>
<organism evidence="9 10">
    <name type="scientific">Siminovitchia fordii</name>
    <dbReference type="NCBI Taxonomy" id="254759"/>
    <lineage>
        <taxon>Bacteria</taxon>
        <taxon>Bacillati</taxon>
        <taxon>Bacillota</taxon>
        <taxon>Bacilli</taxon>
        <taxon>Bacillales</taxon>
        <taxon>Bacillaceae</taxon>
        <taxon>Siminovitchia</taxon>
    </lineage>
</organism>
<sequence>MNRFLYYLLFVNMSANMISAVPKILLDQRLNGTIPSMLLSVIFSFLLVYLFVKFFNKFPSKGLPELLKEFTSPWFYYPFLITIIAFWFVGGLITLITYSFMLKRFMTPDMSLIWIASSILIFVSFGILMNTKSVLNTVENVLFFTIPVIIYMMVKPFFSDQFEWDFVREAIMHVNHLPSYSAFSASSFVYVGIMNIIIFNRAFTQTKRRLTWKQLLLIGITGISVLSAAYFVPIGLNGFNKINDLVYPAITTSDTLRMKFGLIERLIYLFMPFFLAISFLSMLIHWHVAIETCKDVIWLKRFKWKKVNLTPYLYLVVFWIITLKLVTTLSEYEVYLYSSYFFNAVPGLVAVFFFLCWFIKRRAAT</sequence>
<reference evidence="9 10" key="1">
    <citation type="submission" date="2021-03" db="EMBL/GenBank/DDBJ databases">
        <title>Antimicrobial resistance genes in bacteria isolated from Japanese honey, and their potential for conferring macrolide and lincosamide resistance in the American foulbrood pathogen Paenibacillus larvae.</title>
        <authorList>
            <person name="Okamoto M."/>
            <person name="Kumagai M."/>
            <person name="Kanamori H."/>
            <person name="Takamatsu D."/>
        </authorList>
    </citation>
    <scope>NUCLEOTIDE SEQUENCE [LARGE SCALE GENOMIC DNA]</scope>
    <source>
        <strain evidence="9 10">J1TS3</strain>
    </source>
</reference>
<keyword evidence="3" id="KW-0813">Transport</keyword>
<evidence type="ECO:0000256" key="2">
    <source>
        <dbReference type="ARBA" id="ARBA00007998"/>
    </source>
</evidence>
<evidence type="ECO:0000313" key="9">
    <source>
        <dbReference type="EMBL" id="GIN20723.1"/>
    </source>
</evidence>
<dbReference type="PANTHER" id="PTHR34975">
    <property type="entry name" value="SPORE GERMINATION PROTEIN A2"/>
    <property type="match status" value="1"/>
</dbReference>
<feature type="transmembrane region" description="Helical" evidence="8">
    <location>
        <begin position="36"/>
        <end position="55"/>
    </location>
</feature>